<gene>
    <name evidence="2" type="ORF">ATJ97_1956</name>
</gene>
<evidence type="ECO:0000313" key="3">
    <source>
        <dbReference type="Proteomes" id="UP000222106"/>
    </source>
</evidence>
<dbReference type="Proteomes" id="UP000222106">
    <property type="component" value="Unassembled WGS sequence"/>
</dbReference>
<dbReference type="InterPro" id="IPR016181">
    <property type="entry name" value="Acyl_CoA_acyltransferase"/>
</dbReference>
<accession>A0A2A9EMJ2</accession>
<evidence type="ECO:0000313" key="2">
    <source>
        <dbReference type="EMBL" id="PFG39450.1"/>
    </source>
</evidence>
<sequence length="235" mass="25949">MAVAVAGPVDMVAARVRGGQTGRRDGGTDGRSRAMVEVRRGDELGETYRRRITEVYVRAFADDFVAFSRDTGTLADAFEHMLLLDRFHVALVDGEPAGLASLTEGDETLFAPRWRELRHHLGLARGLLALVVIRRWFMRPSAGARPGLAEIGFVATEPGHQGRGVGTALLRHLLALPGYREYVLEDIKDTNEPALGLYAKLGFTVYRRQKVRLARRAGFTELVSMKLVQEPARPG</sequence>
<name>A0A2A9EMJ2_9MICO</name>
<comment type="caution">
    <text evidence="2">The sequence shown here is derived from an EMBL/GenBank/DDBJ whole genome shotgun (WGS) entry which is preliminary data.</text>
</comment>
<protein>
    <submittedName>
        <fullName evidence="2">Acetyltransferase (GNAT) family protein</fullName>
    </submittedName>
</protein>
<organism evidence="2 3">
    <name type="scientific">Georgenia soli</name>
    <dbReference type="NCBI Taxonomy" id="638953"/>
    <lineage>
        <taxon>Bacteria</taxon>
        <taxon>Bacillati</taxon>
        <taxon>Actinomycetota</taxon>
        <taxon>Actinomycetes</taxon>
        <taxon>Micrococcales</taxon>
        <taxon>Bogoriellaceae</taxon>
        <taxon>Georgenia</taxon>
    </lineage>
</organism>
<dbReference type="CDD" id="cd04301">
    <property type="entry name" value="NAT_SF"/>
    <property type="match status" value="1"/>
</dbReference>
<keyword evidence="3" id="KW-1185">Reference proteome</keyword>
<dbReference type="InterPro" id="IPR000182">
    <property type="entry name" value="GNAT_dom"/>
</dbReference>
<dbReference type="Pfam" id="PF00583">
    <property type="entry name" value="Acetyltransf_1"/>
    <property type="match status" value="1"/>
</dbReference>
<dbReference type="EMBL" id="PDJI01000004">
    <property type="protein sequence ID" value="PFG39450.1"/>
    <property type="molecule type" value="Genomic_DNA"/>
</dbReference>
<feature type="domain" description="N-acetyltransferase" evidence="1">
    <location>
        <begin position="36"/>
        <end position="218"/>
    </location>
</feature>
<evidence type="ECO:0000259" key="1">
    <source>
        <dbReference type="PROSITE" id="PS51186"/>
    </source>
</evidence>
<dbReference type="Gene3D" id="3.40.630.30">
    <property type="match status" value="1"/>
</dbReference>
<keyword evidence="2" id="KW-0808">Transferase</keyword>
<proteinExistence type="predicted"/>
<dbReference type="PROSITE" id="PS51186">
    <property type="entry name" value="GNAT"/>
    <property type="match status" value="1"/>
</dbReference>
<dbReference type="SUPFAM" id="SSF55729">
    <property type="entry name" value="Acyl-CoA N-acyltransferases (Nat)"/>
    <property type="match status" value="1"/>
</dbReference>
<reference evidence="2 3" key="1">
    <citation type="submission" date="2017-10" db="EMBL/GenBank/DDBJ databases">
        <title>Sequencing the genomes of 1000 actinobacteria strains.</title>
        <authorList>
            <person name="Klenk H.-P."/>
        </authorList>
    </citation>
    <scope>NUCLEOTIDE SEQUENCE [LARGE SCALE GENOMIC DNA]</scope>
    <source>
        <strain evidence="2 3">DSM 21838</strain>
    </source>
</reference>
<dbReference type="GO" id="GO:0016747">
    <property type="term" value="F:acyltransferase activity, transferring groups other than amino-acyl groups"/>
    <property type="evidence" value="ECO:0007669"/>
    <property type="project" value="InterPro"/>
</dbReference>
<dbReference type="AlphaFoldDB" id="A0A2A9EMJ2"/>